<dbReference type="RefSeq" id="WP_010965489.1">
    <property type="nucleotide sequence ID" value="NC_003030.1"/>
</dbReference>
<dbReference type="Gene3D" id="3.90.550.10">
    <property type="entry name" value="Spore Coat Polysaccharide Biosynthesis Protein SpsA, Chain A"/>
    <property type="match status" value="1"/>
</dbReference>
<evidence type="ECO:0000313" key="1">
    <source>
        <dbReference type="EMBL" id="AAK80148.1"/>
    </source>
</evidence>
<dbReference type="HOGENOM" id="CLU_072501_0_0_9"/>
<organism evidence="1 2">
    <name type="scientific">Clostridium acetobutylicum (strain ATCC 824 / DSM 792 / JCM 1419 / IAM 19013 / LMG 5710 / NBRC 13948 / NRRL B-527 / VKM B-1787 / 2291 / W)</name>
    <dbReference type="NCBI Taxonomy" id="272562"/>
    <lineage>
        <taxon>Bacteria</taxon>
        <taxon>Bacillati</taxon>
        <taxon>Bacillota</taxon>
        <taxon>Clostridia</taxon>
        <taxon>Eubacteriales</taxon>
        <taxon>Clostridiaceae</taxon>
        <taxon>Clostridium</taxon>
    </lineage>
</organism>
<dbReference type="FunFam" id="3.90.550.10:FF:000188">
    <property type="entry name" value="Polysaccharide biosynthesis protein"/>
    <property type="match status" value="1"/>
</dbReference>
<name>Q97H23_CLOAB</name>
<evidence type="ECO:0000313" key="2">
    <source>
        <dbReference type="Proteomes" id="UP000000814"/>
    </source>
</evidence>
<dbReference type="EMBL" id="AE001437">
    <property type="protein sequence ID" value="AAK80148.1"/>
    <property type="molecule type" value="Genomic_DNA"/>
</dbReference>
<gene>
    <name evidence="1" type="primary">spsF</name>
    <name evidence="1" type="ordered locus">CA_C2190</name>
</gene>
<dbReference type="Proteomes" id="UP000000814">
    <property type="component" value="Chromosome"/>
</dbReference>
<accession>Q97H23</accession>
<dbReference type="OrthoDB" id="9815559at2"/>
<dbReference type="PANTHER" id="PTHR42866:SF1">
    <property type="entry name" value="SPORE COAT POLYSACCHARIDE BIOSYNTHESIS PROTEIN SPSF"/>
    <property type="match status" value="1"/>
</dbReference>
<dbReference type="AlphaFoldDB" id="Q97H23"/>
<dbReference type="PIR" id="A97170">
    <property type="entry name" value="A97170"/>
</dbReference>
<dbReference type="InterPro" id="IPR003329">
    <property type="entry name" value="Cytidylyl_trans"/>
</dbReference>
<dbReference type="STRING" id="272562.CA_C2190"/>
<dbReference type="CDD" id="cd02518">
    <property type="entry name" value="GT2_SpsF"/>
    <property type="match status" value="1"/>
</dbReference>
<dbReference type="PATRIC" id="fig|272562.8.peg.2391"/>
<reference evidence="1 2" key="1">
    <citation type="journal article" date="2001" name="J. Bacteriol.">
        <title>Genome sequence and comparative analysis of the solvent-producing bacterium Clostridium acetobutylicum.</title>
        <authorList>
            <person name="Nolling J."/>
            <person name="Breton G."/>
            <person name="Omelchenko M.V."/>
            <person name="Makarova K.S."/>
            <person name="Zeng Q."/>
            <person name="Gibson R."/>
            <person name="Lee H.M."/>
            <person name="Dubois J."/>
            <person name="Qiu D."/>
            <person name="Hitti J."/>
            <person name="Wolf Y.I."/>
            <person name="Tatusov R.L."/>
            <person name="Sabathe F."/>
            <person name="Doucette-Stamm L."/>
            <person name="Soucaille P."/>
            <person name="Daly M.J."/>
            <person name="Bennett G.N."/>
            <person name="Koonin E.V."/>
            <person name="Smith D.R."/>
        </authorList>
    </citation>
    <scope>NUCLEOTIDE SEQUENCE [LARGE SCALE GENOMIC DNA]</scope>
    <source>
        <strain evidence="2">ATCC 824 / DSM 792 / JCM 1419 / LMG 5710 / VKM B-1787</strain>
    </source>
</reference>
<dbReference type="InterPro" id="IPR029044">
    <property type="entry name" value="Nucleotide-diphossugar_trans"/>
</dbReference>
<dbReference type="SUPFAM" id="SSF53448">
    <property type="entry name" value="Nucleotide-diphospho-sugar transferases"/>
    <property type="match status" value="1"/>
</dbReference>
<dbReference type="GO" id="GO:0005829">
    <property type="term" value="C:cytosol"/>
    <property type="evidence" value="ECO:0007669"/>
    <property type="project" value="TreeGrafter"/>
</dbReference>
<dbReference type="Pfam" id="PF02348">
    <property type="entry name" value="CTP_transf_3"/>
    <property type="match status" value="1"/>
</dbReference>
<proteinExistence type="predicted"/>
<dbReference type="KEGG" id="cac:CA_C2190"/>
<dbReference type="PANTHER" id="PTHR42866">
    <property type="entry name" value="3-DEOXY-MANNO-OCTULOSONATE CYTIDYLYLTRANSFERASE"/>
    <property type="match status" value="1"/>
</dbReference>
<keyword evidence="2" id="KW-1185">Reference proteome</keyword>
<dbReference type="GeneID" id="44998669"/>
<dbReference type="eggNOG" id="COG1861">
    <property type="taxonomic scope" value="Bacteria"/>
</dbReference>
<protein>
    <submittedName>
        <fullName evidence="1">Spore coat polysaccharide biosynthesis protein F</fullName>
    </submittedName>
</protein>
<sequence>MGKIFCIVQARMGSERLQGKVIKPILKKPMVIYTLDRLKKSKYIDKIVLATSSMERETPLVESCEEYGYDVFKGSEANVLKRYEQAAEKYGANIEDAVIRVTGDCPLIDPIIVDNVVTKFLSSDYDYVRLDVPNTFVRGFDVEIFSMKALKTVNSLINGGKIPKEEADMYKEHVTLYMYKHPNEFKVGYVKGDEFYSKDYRLCVDTKEDFELVKNIYEHFNDEFVSSKNVINYLDRNSEIAQINNDIKQKEV</sequence>